<dbReference type="Gene3D" id="3.40.190.10">
    <property type="entry name" value="Periplasmic binding protein-like II"/>
    <property type="match status" value="2"/>
</dbReference>
<keyword evidence="6" id="KW-0479">Metal-binding</keyword>
<dbReference type="GO" id="GO:0016740">
    <property type="term" value="F:transferase activity"/>
    <property type="evidence" value="ECO:0007669"/>
    <property type="project" value="UniProtKB-KW"/>
</dbReference>
<dbReference type="AlphaFoldDB" id="W0JS14"/>
<evidence type="ECO:0000256" key="11">
    <source>
        <dbReference type="ARBA" id="ARBA00048179"/>
    </source>
</evidence>
<keyword evidence="9" id="KW-0408">Iron</keyword>
<evidence type="ECO:0000313" key="13">
    <source>
        <dbReference type="EMBL" id="AHG01389.1"/>
    </source>
</evidence>
<evidence type="ECO:0000256" key="10">
    <source>
        <dbReference type="ARBA" id="ARBA00033171"/>
    </source>
</evidence>
<accession>W0JS14</accession>
<dbReference type="InterPro" id="IPR006311">
    <property type="entry name" value="TAT_signal"/>
</dbReference>
<evidence type="ECO:0000256" key="6">
    <source>
        <dbReference type="ARBA" id="ARBA00022723"/>
    </source>
</evidence>
<dbReference type="KEGG" id="hlr:HALLA_03105"/>
<evidence type="ECO:0000256" key="8">
    <source>
        <dbReference type="ARBA" id="ARBA00022977"/>
    </source>
</evidence>
<gene>
    <name evidence="13" type="ORF">HALLA_03105</name>
</gene>
<dbReference type="PROSITE" id="PS51318">
    <property type="entry name" value="TAT"/>
    <property type="match status" value="1"/>
</dbReference>
<dbReference type="InterPro" id="IPR015168">
    <property type="entry name" value="SsuA/THI5"/>
</dbReference>
<dbReference type="GO" id="GO:0009228">
    <property type="term" value="P:thiamine biosynthetic process"/>
    <property type="evidence" value="ECO:0007669"/>
    <property type="project" value="UniProtKB-KW"/>
</dbReference>
<evidence type="ECO:0000256" key="3">
    <source>
        <dbReference type="ARBA" id="ARBA00009406"/>
    </source>
</evidence>
<evidence type="ECO:0000256" key="2">
    <source>
        <dbReference type="ARBA" id="ARBA00004948"/>
    </source>
</evidence>
<name>W0JS14_9EURY</name>
<keyword evidence="13" id="KW-0614">Plasmid</keyword>
<dbReference type="Pfam" id="PF09084">
    <property type="entry name" value="NMT1"/>
    <property type="match status" value="1"/>
</dbReference>
<dbReference type="PANTHER" id="PTHR31528:SF1">
    <property type="entry name" value="4-AMINO-5-HYDROXYMETHYL-2-METHYLPYRIMIDINE PHOSPHATE SYNTHASE THI11-RELATED"/>
    <property type="match status" value="1"/>
</dbReference>
<dbReference type="HOGENOM" id="CLU_716895_0_0_2"/>
<evidence type="ECO:0000256" key="7">
    <source>
        <dbReference type="ARBA" id="ARBA00022898"/>
    </source>
</evidence>
<dbReference type="GeneID" id="25146800"/>
<dbReference type="eggNOG" id="arCOG01803">
    <property type="taxonomic scope" value="Archaea"/>
</dbReference>
<geneLocation type="plasmid" evidence="14">
    <name>1</name>
</geneLocation>
<evidence type="ECO:0000256" key="9">
    <source>
        <dbReference type="ARBA" id="ARBA00023004"/>
    </source>
</evidence>
<evidence type="ECO:0000256" key="5">
    <source>
        <dbReference type="ARBA" id="ARBA00022679"/>
    </source>
</evidence>
<dbReference type="Proteomes" id="UP000019024">
    <property type="component" value="Plasmid unnamed"/>
</dbReference>
<dbReference type="InterPro" id="IPR027939">
    <property type="entry name" value="NMT1/THI5"/>
</dbReference>
<comment type="subunit">
    <text evidence="4">Homodimer.</text>
</comment>
<comment type="pathway">
    <text evidence="2">Cofactor biosynthesis; thiamine diphosphate biosynthesis.</text>
</comment>
<keyword evidence="8" id="KW-0784">Thiamine biosynthesis</keyword>
<sequence length="385" mass="42046">MVERHKDGEIVSELDRVLPDGIDRRRFLQASAGGFAAAMAGCLGGSEGDGGSGITWRQPWAQEPTWSIAYIADLEGHWEDAGIEAPDVQAGEGSPDTARRVGTGEDEIGQAEVGSCITGLTEGQDMRFFSVPKPRALLGLIYRTDEVDSEEDLAGKNVGLASPFAEETWPIFPDAVGIDPDEVNADFVAEDAAPGQFAEGDLDAIYGALDLLGTYRDQVDDDVELGVTPINNYLTVIGYPLMVNGAWLDEDEENMEYLTGVLEGYSAAMKWCLLNPEETIDIMIDEVNQELEIQDRETLSSQMRWNVAITANEETRTEGLGWFTEDQIQSTLDNLSIMVDGSNDVPAASDIVEMGPVENAELSTLSDDEWDEVLSYTEEESAYFE</sequence>
<keyword evidence="14" id="KW-1185">Reference proteome</keyword>
<dbReference type="GO" id="GO:0046872">
    <property type="term" value="F:metal ion binding"/>
    <property type="evidence" value="ECO:0007669"/>
    <property type="project" value="UniProtKB-KW"/>
</dbReference>
<dbReference type="SUPFAM" id="SSF53850">
    <property type="entry name" value="Periplasmic binding protein-like II"/>
    <property type="match status" value="1"/>
</dbReference>
<dbReference type="OrthoDB" id="206112at2157"/>
<dbReference type="PANTHER" id="PTHR31528">
    <property type="entry name" value="4-AMINO-5-HYDROXYMETHYL-2-METHYLPYRIMIDINE PHOSPHATE SYNTHASE THI11-RELATED"/>
    <property type="match status" value="1"/>
</dbReference>
<reference evidence="13 14" key="1">
    <citation type="submission" date="2014-01" db="EMBL/GenBank/DDBJ databases">
        <authorList>
            <consortium name="DOE Joint Genome Institute"/>
            <person name="Anderson I."/>
            <person name="Huntemann M."/>
            <person name="Han J."/>
            <person name="Chen A."/>
            <person name="Kyrpides N."/>
            <person name="Mavromatis K."/>
            <person name="Markowitz V."/>
            <person name="Palaniappan K."/>
            <person name="Ivanova N."/>
            <person name="Schaumberg A."/>
            <person name="Pati A."/>
            <person name="Liolios K."/>
            <person name="Nordberg H.P."/>
            <person name="Cantor M.N."/>
            <person name="Hua S.X."/>
            <person name="Woyke T."/>
        </authorList>
    </citation>
    <scope>NUCLEOTIDE SEQUENCE [LARGE SCALE GENOMIC DNA]</scope>
    <source>
        <strain evidence="13 14">XH-48</strain>
        <plasmid evidence="14">1</plasmid>
    </source>
</reference>
<organism evidence="13 14">
    <name type="scientific">Halostagnicola larsenii XH-48</name>
    <dbReference type="NCBI Taxonomy" id="797299"/>
    <lineage>
        <taxon>Archaea</taxon>
        <taxon>Methanobacteriati</taxon>
        <taxon>Methanobacteriota</taxon>
        <taxon>Stenosarchaea group</taxon>
        <taxon>Halobacteria</taxon>
        <taxon>Halobacteriales</taxon>
        <taxon>Natrialbaceae</taxon>
        <taxon>Halostagnicola</taxon>
    </lineage>
</organism>
<evidence type="ECO:0000313" key="14">
    <source>
        <dbReference type="Proteomes" id="UP000019024"/>
    </source>
</evidence>
<comment type="similarity">
    <text evidence="3">Belongs to the NMT1/THI5 family.</text>
</comment>
<keyword evidence="7" id="KW-0663">Pyridoxal phosphate</keyword>
<keyword evidence="5" id="KW-0808">Transferase</keyword>
<dbReference type="RefSeq" id="WP_049954304.1">
    <property type="nucleotide sequence ID" value="NZ_CP007056.1"/>
</dbReference>
<comment type="function">
    <text evidence="1">Responsible for the formation of the pyrimidine heterocycle in the thiamine biosynthesis pathway. Catalyzes the formation of hydroxymethylpyrimidine phosphate (HMP-P) from histidine and pyridoxal phosphate (PLP). The protein uses PLP and the active site histidine to form HMP-P, generating an inactive enzyme. The enzyme can only undergo a single turnover, which suggests it is a suicide enzyme.</text>
</comment>
<feature type="domain" description="SsuA/THI5-like" evidence="12">
    <location>
        <begin position="68"/>
        <end position="278"/>
    </location>
</feature>
<comment type="catalytic activity">
    <reaction evidence="11">
        <text>N(6)-(pyridoxal phosphate)-L-lysyl-[4-amino-5-hydroxymethyl-2-methylpyrimidine phosphate synthase] + L-histidyl-[4-amino-5-hydroxymethyl-2-methylpyrimidine phosphate synthase] + 2 Fe(3+) + 4 H2O = L-lysyl-[4-amino-5-hydroxymethyl-2-methylpyrimidine phosphate synthase] + (2S)-2-amino-5-hydroxy-4-oxopentanoyl-[4-amino-5-hydroxymethyl-2-methylpyrimidine phosphate synthase] + 4-amino-2-methyl-5-(phosphooxymethyl)pyrimidine + 3-oxopropanoate + 2 Fe(2+) + 2 H(+)</text>
        <dbReference type="Rhea" id="RHEA:65756"/>
        <dbReference type="Rhea" id="RHEA-COMP:16892"/>
        <dbReference type="Rhea" id="RHEA-COMP:16893"/>
        <dbReference type="Rhea" id="RHEA-COMP:16894"/>
        <dbReference type="Rhea" id="RHEA-COMP:16895"/>
        <dbReference type="ChEBI" id="CHEBI:15377"/>
        <dbReference type="ChEBI" id="CHEBI:15378"/>
        <dbReference type="ChEBI" id="CHEBI:29033"/>
        <dbReference type="ChEBI" id="CHEBI:29034"/>
        <dbReference type="ChEBI" id="CHEBI:29969"/>
        <dbReference type="ChEBI" id="CHEBI:29979"/>
        <dbReference type="ChEBI" id="CHEBI:33190"/>
        <dbReference type="ChEBI" id="CHEBI:58354"/>
        <dbReference type="ChEBI" id="CHEBI:143915"/>
        <dbReference type="ChEBI" id="CHEBI:157692"/>
    </reaction>
    <physiologicalReaction direction="left-to-right" evidence="11">
        <dbReference type="Rhea" id="RHEA:65757"/>
    </physiologicalReaction>
</comment>
<proteinExistence type="inferred from homology"/>
<evidence type="ECO:0000259" key="12">
    <source>
        <dbReference type="Pfam" id="PF09084"/>
    </source>
</evidence>
<protein>
    <recommendedName>
        <fullName evidence="10">Thiamine pyrimidine synthase</fullName>
    </recommendedName>
</protein>
<evidence type="ECO:0000256" key="1">
    <source>
        <dbReference type="ARBA" id="ARBA00003469"/>
    </source>
</evidence>
<dbReference type="EMBL" id="CP007056">
    <property type="protein sequence ID" value="AHG01389.1"/>
    <property type="molecule type" value="Genomic_DNA"/>
</dbReference>
<evidence type="ECO:0000256" key="4">
    <source>
        <dbReference type="ARBA" id="ARBA00011738"/>
    </source>
</evidence>